<organism evidence="2 3">
    <name type="scientific">Halopseudomonas salina</name>
    <dbReference type="NCBI Taxonomy" id="1323744"/>
    <lineage>
        <taxon>Bacteria</taxon>
        <taxon>Pseudomonadati</taxon>
        <taxon>Pseudomonadota</taxon>
        <taxon>Gammaproteobacteria</taxon>
        <taxon>Pseudomonadales</taxon>
        <taxon>Pseudomonadaceae</taxon>
        <taxon>Halopseudomonas</taxon>
    </lineage>
</organism>
<dbReference type="Proteomes" id="UP000638188">
    <property type="component" value="Unassembled WGS sequence"/>
</dbReference>
<proteinExistence type="predicted"/>
<comment type="caution">
    <text evidence="2">The sequence shown here is derived from an EMBL/GenBank/DDBJ whole genome shotgun (WGS) entry which is preliminary data.</text>
</comment>
<evidence type="ECO:0000313" key="2">
    <source>
        <dbReference type="EMBL" id="GGD02231.1"/>
    </source>
</evidence>
<feature type="region of interest" description="Disordered" evidence="1">
    <location>
        <begin position="1"/>
        <end position="27"/>
    </location>
</feature>
<evidence type="ECO:0000313" key="3">
    <source>
        <dbReference type="Proteomes" id="UP000638188"/>
    </source>
</evidence>
<reference evidence="3" key="1">
    <citation type="journal article" date="2019" name="Int. J. Syst. Evol. Microbiol.">
        <title>The Global Catalogue of Microorganisms (GCM) 10K type strain sequencing project: providing services to taxonomists for standard genome sequencing and annotation.</title>
        <authorList>
            <consortium name="The Broad Institute Genomics Platform"/>
            <consortium name="The Broad Institute Genome Sequencing Center for Infectious Disease"/>
            <person name="Wu L."/>
            <person name="Ma J."/>
        </authorList>
    </citation>
    <scope>NUCLEOTIDE SEQUENCE [LARGE SCALE GENOMIC DNA]</scope>
    <source>
        <strain evidence="3">CGMCC 1.12482</strain>
    </source>
</reference>
<feature type="compositionally biased region" description="Polar residues" evidence="1">
    <location>
        <begin position="7"/>
        <end position="25"/>
    </location>
</feature>
<protein>
    <submittedName>
        <fullName evidence="2">Uncharacterized protein</fullName>
    </submittedName>
</protein>
<accession>A0ABQ1PRV2</accession>
<name>A0ABQ1PRV2_9GAMM</name>
<dbReference type="EMBL" id="BMFF01000004">
    <property type="protein sequence ID" value="GGD02231.1"/>
    <property type="molecule type" value="Genomic_DNA"/>
</dbReference>
<evidence type="ECO:0000256" key="1">
    <source>
        <dbReference type="SAM" id="MobiDB-lite"/>
    </source>
</evidence>
<gene>
    <name evidence="2" type="ORF">GCM10007418_21800</name>
</gene>
<keyword evidence="3" id="KW-1185">Reference proteome</keyword>
<sequence>MSAINIIANNHQAPLTGSSNSSRNTSAEEFRQVMQTVSEANASAQAEVETSADADNNAAEEFSRYMAMSVADKIKHSVLQQMGLTEEDYDALPPEEKTNVDDKIAERIADMNSTTQTISDEQLQRQASQRMRDTLEGLNADKKSSSLFDITG</sequence>
<dbReference type="RefSeq" id="WP_150276997.1">
    <property type="nucleotide sequence ID" value="NZ_BMFF01000004.1"/>
</dbReference>